<keyword evidence="2" id="KW-1185">Reference proteome</keyword>
<proteinExistence type="predicted"/>
<gene>
    <name evidence="1" type="ORF">M23134_07421</name>
</gene>
<dbReference type="AlphaFoldDB" id="A1ZER2"/>
<dbReference type="RefSeq" id="WP_002694160.1">
    <property type="nucleotide sequence ID" value="NZ_AAWS01000004.1"/>
</dbReference>
<dbReference type="Proteomes" id="UP000004095">
    <property type="component" value="Unassembled WGS sequence"/>
</dbReference>
<accession>A1ZER2</accession>
<organism evidence="1 2">
    <name type="scientific">Microscilla marina ATCC 23134</name>
    <dbReference type="NCBI Taxonomy" id="313606"/>
    <lineage>
        <taxon>Bacteria</taxon>
        <taxon>Pseudomonadati</taxon>
        <taxon>Bacteroidota</taxon>
        <taxon>Cytophagia</taxon>
        <taxon>Cytophagales</taxon>
        <taxon>Microscillaceae</taxon>
        <taxon>Microscilla</taxon>
    </lineage>
</organism>
<sequence length="145" mass="16067">MGATNFERYAFGKTMEEAYQRAYEDAEAFTGIIDGASGDLNSKPGCIEVAVPEGVTPAKYLSWIEKANQAFTGYGISQKQKDKLLGSIPDRHQARVFTYANYYANTSAKALAIKMTGKKAQEFRRRTVYAGKQGNVYLFFGCARC</sequence>
<reference evidence="1 2" key="1">
    <citation type="submission" date="2007-01" db="EMBL/GenBank/DDBJ databases">
        <authorList>
            <person name="Haygood M."/>
            <person name="Podell S."/>
            <person name="Anderson C."/>
            <person name="Hopkinson B."/>
            <person name="Roe K."/>
            <person name="Barbeau K."/>
            <person name="Gaasterland T."/>
            <person name="Ferriera S."/>
            <person name="Johnson J."/>
            <person name="Kravitz S."/>
            <person name="Beeson K."/>
            <person name="Sutton G."/>
            <person name="Rogers Y.-H."/>
            <person name="Friedman R."/>
            <person name="Frazier M."/>
            <person name="Venter J.C."/>
        </authorList>
    </citation>
    <scope>NUCLEOTIDE SEQUENCE [LARGE SCALE GENOMIC DNA]</scope>
    <source>
        <strain evidence="1 2">ATCC 23134</strain>
    </source>
</reference>
<evidence type="ECO:0000313" key="2">
    <source>
        <dbReference type="Proteomes" id="UP000004095"/>
    </source>
</evidence>
<name>A1ZER2_MICM2</name>
<comment type="caution">
    <text evidence="1">The sequence shown here is derived from an EMBL/GenBank/DDBJ whole genome shotgun (WGS) entry which is preliminary data.</text>
</comment>
<protein>
    <submittedName>
        <fullName evidence="1">Uncharacterized protein</fullName>
    </submittedName>
</protein>
<evidence type="ECO:0000313" key="1">
    <source>
        <dbReference type="EMBL" id="EAY31014.1"/>
    </source>
</evidence>
<dbReference type="EMBL" id="AAWS01000004">
    <property type="protein sequence ID" value="EAY31014.1"/>
    <property type="molecule type" value="Genomic_DNA"/>
</dbReference>